<reference evidence="3 4" key="1">
    <citation type="submission" date="2017-06" db="EMBL/GenBank/DDBJ databases">
        <title>Comparative genomic analysis of Ambrosia Fusariam Clade fungi.</title>
        <authorList>
            <person name="Stajich J.E."/>
            <person name="Carrillo J."/>
            <person name="Kijimoto T."/>
            <person name="Eskalen A."/>
            <person name="O'Donnell K."/>
            <person name="Kasson M."/>
        </authorList>
    </citation>
    <scope>NUCLEOTIDE SEQUENCE [LARGE SCALE GENOMIC DNA]</scope>
    <source>
        <strain evidence="3 4">NRRL62579</strain>
    </source>
</reference>
<sequence>MPLQFDPEYLQALEPFIPLMSNRPKLVLQDIPSSRKSREASISLFLSKLPVQEDVICTVHHAVAPDGHRVPVYGFTKKGSQSEPGPAVLFCHGGGMVTGSAQLYSNPVARLVSETSIPFLSVDYRLAPEHNGLTLVQDCYSVLLWLNQHATEHNIDPARIAVYGESAGGGLAAGVVLMARDKNLQPPPAKQILIYPMLDDRNSSGNEAIEPFAAWKTEDNITAWTALLGDKAGDPNADVSPYSAPARANSLKGLPSTYLDVGGLDIFRDETIAYATRLMAENVTTELHVYSGLPHGFELIGKDISATARAHENRIKTLLKLYARGY</sequence>
<dbReference type="PANTHER" id="PTHR48081">
    <property type="entry name" value="AB HYDROLASE SUPERFAMILY PROTEIN C4A8.06C"/>
    <property type="match status" value="1"/>
</dbReference>
<organism evidence="3 4">
    <name type="scientific">Fusarium oligoseptatum</name>
    <dbReference type="NCBI Taxonomy" id="2604345"/>
    <lineage>
        <taxon>Eukaryota</taxon>
        <taxon>Fungi</taxon>
        <taxon>Dikarya</taxon>
        <taxon>Ascomycota</taxon>
        <taxon>Pezizomycotina</taxon>
        <taxon>Sordariomycetes</taxon>
        <taxon>Hypocreomycetidae</taxon>
        <taxon>Hypocreales</taxon>
        <taxon>Nectriaceae</taxon>
        <taxon>Fusarium</taxon>
        <taxon>Fusarium solani species complex</taxon>
    </lineage>
</organism>
<comment type="caution">
    <text evidence="3">The sequence shown here is derived from an EMBL/GenBank/DDBJ whole genome shotgun (WGS) entry which is preliminary data.</text>
</comment>
<dbReference type="Gene3D" id="3.40.50.1820">
    <property type="entry name" value="alpha/beta hydrolase"/>
    <property type="match status" value="1"/>
</dbReference>
<keyword evidence="1" id="KW-0378">Hydrolase</keyword>
<dbReference type="InterPro" id="IPR050300">
    <property type="entry name" value="GDXG_lipolytic_enzyme"/>
</dbReference>
<dbReference type="EMBL" id="NKCK01000044">
    <property type="protein sequence ID" value="RSM06671.1"/>
    <property type="molecule type" value="Genomic_DNA"/>
</dbReference>
<proteinExistence type="predicted"/>
<dbReference type="Pfam" id="PF07859">
    <property type="entry name" value="Abhydrolase_3"/>
    <property type="match status" value="1"/>
</dbReference>
<evidence type="ECO:0000313" key="4">
    <source>
        <dbReference type="Proteomes" id="UP000287144"/>
    </source>
</evidence>
<gene>
    <name evidence="3" type="ORF">CEP52_005568</name>
</gene>
<dbReference type="GO" id="GO:0016787">
    <property type="term" value="F:hydrolase activity"/>
    <property type="evidence" value="ECO:0007669"/>
    <property type="project" value="UniProtKB-KW"/>
</dbReference>
<dbReference type="AlphaFoldDB" id="A0A428TXA3"/>
<evidence type="ECO:0000256" key="1">
    <source>
        <dbReference type="ARBA" id="ARBA00022801"/>
    </source>
</evidence>
<dbReference type="SUPFAM" id="SSF53474">
    <property type="entry name" value="alpha/beta-Hydrolases"/>
    <property type="match status" value="1"/>
</dbReference>
<keyword evidence="4" id="KW-1185">Reference proteome</keyword>
<protein>
    <recommendedName>
        <fullName evidence="2">Alpha/beta hydrolase fold-3 domain-containing protein</fullName>
    </recommendedName>
</protein>
<feature type="domain" description="Alpha/beta hydrolase fold-3" evidence="2">
    <location>
        <begin position="88"/>
        <end position="298"/>
    </location>
</feature>
<evidence type="ECO:0000259" key="2">
    <source>
        <dbReference type="Pfam" id="PF07859"/>
    </source>
</evidence>
<dbReference type="Proteomes" id="UP000287144">
    <property type="component" value="Unassembled WGS sequence"/>
</dbReference>
<accession>A0A428TXA3</accession>
<evidence type="ECO:0000313" key="3">
    <source>
        <dbReference type="EMBL" id="RSM06671.1"/>
    </source>
</evidence>
<dbReference type="STRING" id="1325735.A0A428TXA3"/>
<dbReference type="InterPro" id="IPR013094">
    <property type="entry name" value="AB_hydrolase_3"/>
</dbReference>
<name>A0A428TXA3_9HYPO</name>
<dbReference type="InterPro" id="IPR029058">
    <property type="entry name" value="AB_hydrolase_fold"/>
</dbReference>
<dbReference type="PANTHER" id="PTHR48081:SF8">
    <property type="entry name" value="ALPHA_BETA HYDROLASE FOLD-3 DOMAIN-CONTAINING PROTEIN-RELATED"/>
    <property type="match status" value="1"/>
</dbReference>